<protein>
    <submittedName>
        <fullName evidence="1">Uncharacterized protein</fullName>
    </submittedName>
</protein>
<organism evidence="1">
    <name type="scientific">Fonticula alba</name>
    <name type="common">Slime mold</name>
    <dbReference type="NCBI Taxonomy" id="691883"/>
    <lineage>
        <taxon>Eukaryota</taxon>
        <taxon>Rotosphaerida</taxon>
        <taxon>Fonticulaceae</taxon>
        <taxon>Fonticula</taxon>
    </lineage>
</organism>
<dbReference type="RefSeq" id="XP_009493068.1">
    <property type="nucleotide sequence ID" value="XM_009494793.1"/>
</dbReference>
<reference evidence="1" key="1">
    <citation type="submission" date="2013-04" db="EMBL/GenBank/DDBJ databases">
        <title>The Genome Sequence of Fonticula alba ATCC 38817.</title>
        <authorList>
            <consortium name="The Broad Institute Genomics Platform"/>
            <person name="Russ C."/>
            <person name="Cuomo C."/>
            <person name="Burger G."/>
            <person name="Gray M.W."/>
            <person name="Holland P.W.H."/>
            <person name="King N."/>
            <person name="Lang F.B.F."/>
            <person name="Roger A.J."/>
            <person name="Ruiz-Trillo I."/>
            <person name="Brown M."/>
            <person name="Walker B."/>
            <person name="Young S."/>
            <person name="Zeng Q."/>
            <person name="Gargeya S."/>
            <person name="Fitzgerald M."/>
            <person name="Haas B."/>
            <person name="Abouelleil A."/>
            <person name="Allen A.W."/>
            <person name="Alvarado L."/>
            <person name="Arachchi H.M."/>
            <person name="Berlin A.M."/>
            <person name="Chapman S.B."/>
            <person name="Gainer-Dewar J."/>
            <person name="Goldberg J."/>
            <person name="Griggs A."/>
            <person name="Gujja S."/>
            <person name="Hansen M."/>
            <person name="Howarth C."/>
            <person name="Imamovic A."/>
            <person name="Ireland A."/>
            <person name="Larimer J."/>
            <person name="McCowan C."/>
            <person name="Murphy C."/>
            <person name="Pearson M."/>
            <person name="Poon T.W."/>
            <person name="Priest M."/>
            <person name="Roberts A."/>
            <person name="Saif S."/>
            <person name="Shea T."/>
            <person name="Sisk P."/>
            <person name="Sykes S."/>
            <person name="Wortman J."/>
            <person name="Nusbaum C."/>
            <person name="Birren B."/>
        </authorList>
    </citation>
    <scope>NUCLEOTIDE SEQUENCE [LARGE SCALE GENOMIC DNA]</scope>
    <source>
        <strain evidence="1">ATCC 38817</strain>
    </source>
</reference>
<proteinExistence type="predicted"/>
<dbReference type="EMBL" id="KB932201">
    <property type="protein sequence ID" value="KCV73367.1"/>
    <property type="molecule type" value="Genomic_DNA"/>
</dbReference>
<accession>A0A058ZIM0</accession>
<dbReference type="Proteomes" id="UP000030693">
    <property type="component" value="Unassembled WGS sequence"/>
</dbReference>
<name>A0A058ZIM0_FONAL</name>
<evidence type="ECO:0000313" key="1">
    <source>
        <dbReference type="EMBL" id="KCV73367.1"/>
    </source>
</evidence>
<dbReference type="GeneID" id="20525631"/>
<keyword evidence="2" id="KW-1185">Reference proteome</keyword>
<sequence length="200" mass="20763">MFSPLSCDAFVAPQGPCHVRLLNGVAFPAYVLFCDPETGCIGCLVPSEAAAWNLRLVPRTALVQVDAMAPGGDMPCPPAELLTALHGLSRRGVRDRVSGPAGACSPDLSADVATLHCMLREAGVPVDPLPGDSSSVEMSLFEGLVTIRLLRPVAEALQAGGPDALRQTFLVKAASPSLDVRAHQLLASTLLSGAGRFGPK</sequence>
<dbReference type="AlphaFoldDB" id="A0A058ZIM0"/>
<evidence type="ECO:0000313" key="2">
    <source>
        <dbReference type="Proteomes" id="UP000030693"/>
    </source>
</evidence>
<gene>
    <name evidence="1" type="ORF">H696_00906</name>
</gene>